<dbReference type="Gene3D" id="3.20.20.370">
    <property type="entry name" value="Glycoside hydrolase/deacetylase"/>
    <property type="match status" value="1"/>
</dbReference>
<evidence type="ECO:0000256" key="2">
    <source>
        <dbReference type="ARBA" id="ARBA00022729"/>
    </source>
</evidence>
<proteinExistence type="predicted"/>
<comment type="subcellular location">
    <subcellularLocation>
        <location evidence="1">Secreted</location>
    </subcellularLocation>
</comment>
<feature type="chain" id="PRO_5039216626" evidence="4">
    <location>
        <begin position="26"/>
        <end position="337"/>
    </location>
</feature>
<organism evidence="6 7">
    <name type="scientific">Nocardia speluncae</name>
    <dbReference type="NCBI Taxonomy" id="419477"/>
    <lineage>
        <taxon>Bacteria</taxon>
        <taxon>Bacillati</taxon>
        <taxon>Actinomycetota</taxon>
        <taxon>Actinomycetes</taxon>
        <taxon>Mycobacteriales</taxon>
        <taxon>Nocardiaceae</taxon>
        <taxon>Nocardia</taxon>
    </lineage>
</organism>
<accession>A0A846XBQ7</accession>
<evidence type="ECO:0000313" key="6">
    <source>
        <dbReference type="EMBL" id="NKY33372.1"/>
    </source>
</evidence>
<dbReference type="GO" id="GO:0005576">
    <property type="term" value="C:extracellular region"/>
    <property type="evidence" value="ECO:0007669"/>
    <property type="project" value="UniProtKB-SubCell"/>
</dbReference>
<reference evidence="6 7" key="1">
    <citation type="submission" date="2020-04" db="EMBL/GenBank/DDBJ databases">
        <title>MicrobeNet Type strains.</title>
        <authorList>
            <person name="Nicholson A.C."/>
        </authorList>
    </citation>
    <scope>NUCLEOTIDE SEQUENCE [LARGE SCALE GENOMIC DNA]</scope>
    <source>
        <strain evidence="6 7">DSM 45078</strain>
    </source>
</reference>
<evidence type="ECO:0000313" key="7">
    <source>
        <dbReference type="Proteomes" id="UP000565715"/>
    </source>
</evidence>
<dbReference type="PANTHER" id="PTHR34216:SF3">
    <property type="entry name" value="POLY-BETA-1,6-N-ACETYL-D-GLUCOSAMINE N-DEACETYLASE"/>
    <property type="match status" value="1"/>
</dbReference>
<gene>
    <name evidence="6" type="ORF">HGA13_09855</name>
</gene>
<feature type="region of interest" description="Disordered" evidence="3">
    <location>
        <begin position="307"/>
        <end position="337"/>
    </location>
</feature>
<comment type="caution">
    <text evidence="6">The sequence shown here is derived from an EMBL/GenBank/DDBJ whole genome shotgun (WGS) entry which is preliminary data.</text>
</comment>
<feature type="compositionally biased region" description="Low complexity" evidence="3">
    <location>
        <begin position="27"/>
        <end position="41"/>
    </location>
</feature>
<sequence length="337" mass="35272">MVRYPGRYVRVVAAALICAAATACGATGEPASADTPPRTSAAPPPPAPPDPATVGADELGEVPILMYHQVTADPAGEYDQSPGEFRAELDRLYREGYRPITAAQYITGDIDIAAGTHPVVLTFDDSTGSQLRFTTDGAPTPDCAVGVLERFAAEHTDFPARATFYVNNDPFESDPRALPWLAEHGYEIGAHTASHPDLAGLDAAGVQRELAQNVRAITAAAPGTPVTTMALPLGSAPADPALALAGNSDGTPYRFAAAMLVGANPAPSPFGPVEPAAVPRIRSGPGAVPFDSAYWLDLLAAEPARRYTSDGDPARISFPRSSGNRLDPRWADQAQTY</sequence>
<dbReference type="GO" id="GO:0005975">
    <property type="term" value="P:carbohydrate metabolic process"/>
    <property type="evidence" value="ECO:0007669"/>
    <property type="project" value="InterPro"/>
</dbReference>
<protein>
    <submittedName>
        <fullName evidence="6">Polysaccharide deacetylase family protein</fullName>
    </submittedName>
</protein>
<dbReference type="GO" id="GO:0016810">
    <property type="term" value="F:hydrolase activity, acting on carbon-nitrogen (but not peptide) bonds"/>
    <property type="evidence" value="ECO:0007669"/>
    <property type="project" value="InterPro"/>
</dbReference>
<name>A0A846XBQ7_9NOCA</name>
<dbReference type="InterPro" id="IPR002509">
    <property type="entry name" value="NODB_dom"/>
</dbReference>
<feature type="region of interest" description="Disordered" evidence="3">
    <location>
        <begin position="27"/>
        <end position="56"/>
    </location>
</feature>
<feature type="signal peptide" evidence="4">
    <location>
        <begin position="1"/>
        <end position="25"/>
    </location>
</feature>
<dbReference type="InterPro" id="IPR051398">
    <property type="entry name" value="Polysacch_Deacetylase"/>
</dbReference>
<dbReference type="PANTHER" id="PTHR34216">
    <property type="match status" value="1"/>
</dbReference>
<keyword evidence="7" id="KW-1185">Reference proteome</keyword>
<feature type="compositionally biased region" description="Pro residues" evidence="3">
    <location>
        <begin position="42"/>
        <end position="51"/>
    </location>
</feature>
<keyword evidence="2 4" id="KW-0732">Signal</keyword>
<evidence type="ECO:0000256" key="3">
    <source>
        <dbReference type="SAM" id="MobiDB-lite"/>
    </source>
</evidence>
<dbReference type="AlphaFoldDB" id="A0A846XBQ7"/>
<dbReference type="EMBL" id="JAAXOO010000002">
    <property type="protein sequence ID" value="NKY33372.1"/>
    <property type="molecule type" value="Genomic_DNA"/>
</dbReference>
<dbReference type="Pfam" id="PF01522">
    <property type="entry name" value="Polysacc_deac_1"/>
    <property type="match status" value="1"/>
</dbReference>
<dbReference type="Proteomes" id="UP000565715">
    <property type="component" value="Unassembled WGS sequence"/>
</dbReference>
<dbReference type="SUPFAM" id="SSF88713">
    <property type="entry name" value="Glycoside hydrolase/deacetylase"/>
    <property type="match status" value="1"/>
</dbReference>
<feature type="domain" description="NodB homology" evidence="5">
    <location>
        <begin position="117"/>
        <end position="239"/>
    </location>
</feature>
<dbReference type="RefSeq" id="WP_068040578.1">
    <property type="nucleotide sequence ID" value="NZ_JAAXOO010000002.1"/>
</dbReference>
<evidence type="ECO:0000259" key="5">
    <source>
        <dbReference type="Pfam" id="PF01522"/>
    </source>
</evidence>
<dbReference type="InterPro" id="IPR011330">
    <property type="entry name" value="Glyco_hydro/deAcase_b/a-brl"/>
</dbReference>
<evidence type="ECO:0000256" key="1">
    <source>
        <dbReference type="ARBA" id="ARBA00004613"/>
    </source>
</evidence>
<evidence type="ECO:0000256" key="4">
    <source>
        <dbReference type="SAM" id="SignalP"/>
    </source>
</evidence>
<dbReference type="PROSITE" id="PS51257">
    <property type="entry name" value="PROKAR_LIPOPROTEIN"/>
    <property type="match status" value="1"/>
</dbReference>